<evidence type="ECO:0000313" key="7">
    <source>
        <dbReference type="Proteomes" id="UP000694700"/>
    </source>
</evidence>
<dbReference type="Gene3D" id="6.10.250.3420">
    <property type="match status" value="1"/>
</dbReference>
<keyword evidence="2" id="KW-0677">Repeat</keyword>
<dbReference type="PANTHER" id="PTHR45883:SF2">
    <property type="entry name" value="HSC70-INTERACTING PROTEIN"/>
    <property type="match status" value="1"/>
</dbReference>
<dbReference type="PANTHER" id="PTHR45883">
    <property type="entry name" value="HSC70-INTERACTING PROTEIN"/>
    <property type="match status" value="1"/>
</dbReference>
<protein>
    <recommendedName>
        <fullName evidence="5">Hsp70-interacting protein N-terminal domain-containing protein</fullName>
    </recommendedName>
</protein>
<proteinExistence type="inferred from homology"/>
<name>A0A8C1T582_CYPCA</name>
<evidence type="ECO:0000259" key="5">
    <source>
        <dbReference type="Pfam" id="PF18253"/>
    </source>
</evidence>
<reference evidence="6" key="1">
    <citation type="submission" date="2025-08" db="UniProtKB">
        <authorList>
            <consortium name="Ensembl"/>
        </authorList>
    </citation>
    <scope>IDENTIFICATION</scope>
</reference>
<dbReference type="GO" id="GO:0046983">
    <property type="term" value="F:protein dimerization activity"/>
    <property type="evidence" value="ECO:0007669"/>
    <property type="project" value="InterPro"/>
</dbReference>
<evidence type="ECO:0000256" key="2">
    <source>
        <dbReference type="ARBA" id="ARBA00022737"/>
    </source>
</evidence>
<dbReference type="GO" id="GO:0030544">
    <property type="term" value="F:Hsp70 protein binding"/>
    <property type="evidence" value="ECO:0007669"/>
    <property type="project" value="TreeGrafter"/>
</dbReference>
<feature type="transmembrane region" description="Helical" evidence="4">
    <location>
        <begin position="34"/>
        <end position="55"/>
    </location>
</feature>
<organism evidence="6 7">
    <name type="scientific">Cyprinus carpio</name>
    <name type="common">Common carp</name>
    <dbReference type="NCBI Taxonomy" id="7962"/>
    <lineage>
        <taxon>Eukaryota</taxon>
        <taxon>Metazoa</taxon>
        <taxon>Chordata</taxon>
        <taxon>Craniata</taxon>
        <taxon>Vertebrata</taxon>
        <taxon>Euteleostomi</taxon>
        <taxon>Actinopterygii</taxon>
        <taxon>Neopterygii</taxon>
        <taxon>Teleostei</taxon>
        <taxon>Ostariophysi</taxon>
        <taxon>Cypriniformes</taxon>
        <taxon>Cyprinidae</taxon>
        <taxon>Cyprininae</taxon>
        <taxon>Cyprinus</taxon>
    </lineage>
</organism>
<dbReference type="Proteomes" id="UP000694700">
    <property type="component" value="Unplaced"/>
</dbReference>
<accession>A0A8C1T582</accession>
<evidence type="ECO:0000256" key="3">
    <source>
        <dbReference type="ARBA" id="ARBA00022803"/>
    </source>
</evidence>
<keyword evidence="4" id="KW-0472">Membrane</keyword>
<dbReference type="CDD" id="cd14438">
    <property type="entry name" value="Hip_N"/>
    <property type="match status" value="1"/>
</dbReference>
<dbReference type="InterPro" id="IPR034649">
    <property type="entry name" value="Hip_N"/>
</dbReference>
<dbReference type="FunFam" id="6.10.250.3420:FF:000001">
    <property type="entry name" value="Hsc70-interacting protein-like protein"/>
    <property type="match status" value="1"/>
</dbReference>
<evidence type="ECO:0000256" key="1">
    <source>
        <dbReference type="ARBA" id="ARBA00009015"/>
    </source>
</evidence>
<keyword evidence="3" id="KW-0802">TPR repeat</keyword>
<dbReference type="Pfam" id="PF18253">
    <property type="entry name" value="HipN"/>
    <property type="match status" value="1"/>
</dbReference>
<comment type="similarity">
    <text evidence="1">Belongs to the FAM10 family.</text>
</comment>
<evidence type="ECO:0000256" key="4">
    <source>
        <dbReference type="SAM" id="Phobius"/>
    </source>
</evidence>
<keyword evidence="4" id="KW-0812">Transmembrane</keyword>
<dbReference type="AlphaFoldDB" id="A0A8C1T582"/>
<evidence type="ECO:0000313" key="6">
    <source>
        <dbReference type="Ensembl" id="ENSCCRP00015016792.1"/>
    </source>
</evidence>
<feature type="domain" description="Hsp70-interacting protein N-terminal" evidence="5">
    <location>
        <begin position="2"/>
        <end position="37"/>
    </location>
</feature>
<dbReference type="Ensembl" id="ENSCCRT00015017392.1">
    <property type="protein sequence ID" value="ENSCCRP00015016792.1"/>
    <property type="gene ID" value="ENSCCRG00015007405.1"/>
</dbReference>
<sequence>MDQRKVSELKAFVQLCNDNPSVLHLPEMGFFKSWLQGSVLLCVVYGFAFSMLTLISPLISFVCSSYAIALAFSVEIDNEGVIEPDTDVPQEMGDYENLEVNAQYREKSEMSIIPWDKSSLKSGQMSCSVF</sequence>
<keyword evidence="4" id="KW-1133">Transmembrane helix</keyword>